<feature type="binding site" evidence="10">
    <location>
        <begin position="16"/>
        <end position="18"/>
    </location>
    <ligand>
        <name>UDP-N-acetyl-alpha-D-glucosamine</name>
        <dbReference type="ChEBI" id="CHEBI:57705"/>
    </ligand>
</feature>
<dbReference type="PANTHER" id="PTHR21015:SF22">
    <property type="entry name" value="GLYCOSYLTRANSFERASE"/>
    <property type="match status" value="1"/>
</dbReference>
<evidence type="ECO:0000256" key="3">
    <source>
        <dbReference type="ARBA" id="ARBA00022676"/>
    </source>
</evidence>
<dbReference type="GO" id="GO:0071555">
    <property type="term" value="P:cell wall organization"/>
    <property type="evidence" value="ECO:0007669"/>
    <property type="project" value="UniProtKB-KW"/>
</dbReference>
<dbReference type="PANTHER" id="PTHR21015">
    <property type="entry name" value="UDP-N-ACETYLGLUCOSAMINE--N-ACETYLMURAMYL-(PENTAPEPTIDE) PYROPHOSPHORYL-UNDECAPRENOL N-ACETYLGLUCOSAMINE TRANSFERASE 1"/>
    <property type="match status" value="1"/>
</dbReference>
<feature type="binding site" evidence="10">
    <location>
        <position position="166"/>
    </location>
    <ligand>
        <name>UDP-N-acetyl-alpha-D-glucosamine</name>
        <dbReference type="ChEBI" id="CHEBI:57705"/>
    </ligand>
</feature>
<keyword evidence="6 10" id="KW-0573">Peptidoglycan synthesis</keyword>
<name>A0AAX2J531_KINKI</name>
<keyword evidence="2 10" id="KW-0132">Cell division</keyword>
<comment type="subcellular location">
    <subcellularLocation>
        <location evidence="10">Cell membrane</location>
        <topology evidence="10">Peripheral membrane protein</topology>
        <orientation evidence="10">Cytoplasmic side</orientation>
    </subcellularLocation>
</comment>
<dbReference type="GO" id="GO:0051301">
    <property type="term" value="P:cell division"/>
    <property type="evidence" value="ECO:0007669"/>
    <property type="project" value="UniProtKB-KW"/>
</dbReference>
<comment type="catalytic activity">
    <reaction evidence="10">
        <text>di-trans,octa-cis-undecaprenyl diphospho-N-acetyl-alpha-D-muramoyl-L-alanyl-D-glutamyl-meso-2,6-diaminopimeloyl-D-alanyl-D-alanine + UDP-N-acetyl-alpha-D-glucosamine = di-trans,octa-cis-undecaprenyl diphospho-[N-acetyl-alpha-D-glucosaminyl-(1-&gt;4)]-N-acetyl-alpha-D-muramoyl-L-alanyl-D-glutamyl-meso-2,6-diaminopimeloyl-D-alanyl-D-alanine + UDP + H(+)</text>
        <dbReference type="Rhea" id="RHEA:31227"/>
        <dbReference type="ChEBI" id="CHEBI:15378"/>
        <dbReference type="ChEBI" id="CHEBI:57705"/>
        <dbReference type="ChEBI" id="CHEBI:58223"/>
        <dbReference type="ChEBI" id="CHEBI:61387"/>
        <dbReference type="ChEBI" id="CHEBI:61388"/>
        <dbReference type="EC" id="2.4.1.227"/>
    </reaction>
</comment>
<accession>A0AAX2J531</accession>
<keyword evidence="7 10" id="KW-0472">Membrane</keyword>
<dbReference type="Gene3D" id="3.40.50.2000">
    <property type="entry name" value="Glycogen Phosphorylase B"/>
    <property type="match status" value="2"/>
</dbReference>
<dbReference type="HAMAP" id="MF_00033">
    <property type="entry name" value="MurG"/>
    <property type="match status" value="1"/>
</dbReference>
<dbReference type="SUPFAM" id="SSF53756">
    <property type="entry name" value="UDP-Glycosyltransferase/glycogen phosphorylase"/>
    <property type="match status" value="1"/>
</dbReference>
<evidence type="ECO:0000259" key="11">
    <source>
        <dbReference type="Pfam" id="PF03033"/>
    </source>
</evidence>
<evidence type="ECO:0000256" key="5">
    <source>
        <dbReference type="ARBA" id="ARBA00022960"/>
    </source>
</evidence>
<dbReference type="GO" id="GO:0008360">
    <property type="term" value="P:regulation of cell shape"/>
    <property type="evidence" value="ECO:0007669"/>
    <property type="project" value="UniProtKB-KW"/>
</dbReference>
<dbReference type="GO" id="GO:0005975">
    <property type="term" value="P:carbohydrate metabolic process"/>
    <property type="evidence" value="ECO:0007669"/>
    <property type="project" value="InterPro"/>
</dbReference>
<keyword evidence="9 10" id="KW-0961">Cell wall biogenesis/degradation</keyword>
<dbReference type="NCBIfam" id="TIGR01133">
    <property type="entry name" value="murG"/>
    <property type="match status" value="1"/>
</dbReference>
<evidence type="ECO:0000256" key="2">
    <source>
        <dbReference type="ARBA" id="ARBA00022618"/>
    </source>
</evidence>
<protein>
    <recommendedName>
        <fullName evidence="10">UDP-N-acetylglucosamine--N-acetylmuramyl-(pentapeptide) pyrophosphoryl-undecaprenol N-acetylglucosamine transferase</fullName>
        <ecNumber evidence="10">2.4.1.227</ecNumber>
    </recommendedName>
    <alternativeName>
        <fullName evidence="10">Undecaprenyl-PP-MurNAc-pentapeptide-UDPGlcNAc GlcNAc transferase</fullName>
    </alternativeName>
</protein>
<evidence type="ECO:0000256" key="4">
    <source>
        <dbReference type="ARBA" id="ARBA00022679"/>
    </source>
</evidence>
<evidence type="ECO:0000313" key="14">
    <source>
        <dbReference type="Proteomes" id="UP000248598"/>
    </source>
</evidence>
<dbReference type="InterPro" id="IPR006009">
    <property type="entry name" value="GlcNAc_MurG"/>
</dbReference>
<keyword evidence="3 10" id="KW-0328">Glycosyltransferase</keyword>
<dbReference type="RefSeq" id="WP_003786416.1">
    <property type="nucleotide sequence ID" value="NZ_CP091518.1"/>
</dbReference>
<organism evidence="13 14">
    <name type="scientific">Kingella kingae</name>
    <dbReference type="NCBI Taxonomy" id="504"/>
    <lineage>
        <taxon>Bacteria</taxon>
        <taxon>Pseudomonadati</taxon>
        <taxon>Pseudomonadota</taxon>
        <taxon>Betaproteobacteria</taxon>
        <taxon>Neisseriales</taxon>
        <taxon>Neisseriaceae</taxon>
        <taxon>Kingella</taxon>
    </lineage>
</organism>
<dbReference type="GO" id="GO:0009252">
    <property type="term" value="P:peptidoglycan biosynthetic process"/>
    <property type="evidence" value="ECO:0007669"/>
    <property type="project" value="UniProtKB-UniRule"/>
</dbReference>
<comment type="function">
    <text evidence="10">Cell wall formation. Catalyzes the transfer of a GlcNAc subunit on undecaprenyl-pyrophosphoryl-MurNAc-pentapeptide (lipid intermediate I) to form undecaprenyl-pyrophosphoryl-MurNAc-(pentapeptide)GlcNAc (lipid intermediate II).</text>
</comment>
<dbReference type="InterPro" id="IPR004276">
    <property type="entry name" value="GlycoTrans_28_N"/>
</dbReference>
<dbReference type="GeneID" id="93262993"/>
<dbReference type="Pfam" id="PF03033">
    <property type="entry name" value="Glyco_transf_28"/>
    <property type="match status" value="1"/>
</dbReference>
<dbReference type="CDD" id="cd03785">
    <property type="entry name" value="GT28_MurG"/>
    <property type="match status" value="1"/>
</dbReference>
<comment type="caution">
    <text evidence="10">Lacks conserved residue(s) required for the propagation of feature annotation.</text>
</comment>
<feature type="domain" description="Glycosyltransferase family 28 N-terminal" evidence="11">
    <location>
        <begin position="9"/>
        <end position="146"/>
    </location>
</feature>
<dbReference type="GO" id="GO:0050511">
    <property type="term" value="F:undecaprenyldiphospho-muramoylpentapeptide beta-N-acetylglucosaminyltransferase activity"/>
    <property type="evidence" value="ECO:0007669"/>
    <property type="project" value="UniProtKB-UniRule"/>
</dbReference>
<keyword evidence="8 10" id="KW-0131">Cell cycle</keyword>
<dbReference type="GO" id="GO:0005886">
    <property type="term" value="C:plasma membrane"/>
    <property type="evidence" value="ECO:0007669"/>
    <property type="project" value="UniProtKB-SubCell"/>
</dbReference>
<evidence type="ECO:0000313" key="13">
    <source>
        <dbReference type="EMBL" id="SQH25521.1"/>
    </source>
</evidence>
<evidence type="ECO:0000256" key="7">
    <source>
        <dbReference type="ARBA" id="ARBA00023136"/>
    </source>
</evidence>
<dbReference type="Proteomes" id="UP000248598">
    <property type="component" value="Chromosome 1"/>
</dbReference>
<comment type="similarity">
    <text evidence="10">Belongs to the glycosyltransferase 28 family. MurG subfamily.</text>
</comment>
<dbReference type="EMBL" id="LS483426">
    <property type="protein sequence ID" value="SQH25521.1"/>
    <property type="molecule type" value="Genomic_DNA"/>
</dbReference>
<evidence type="ECO:0000256" key="9">
    <source>
        <dbReference type="ARBA" id="ARBA00023316"/>
    </source>
</evidence>
<evidence type="ECO:0000259" key="12">
    <source>
        <dbReference type="Pfam" id="PF04101"/>
    </source>
</evidence>
<evidence type="ECO:0000256" key="10">
    <source>
        <dbReference type="HAMAP-Rule" id="MF_00033"/>
    </source>
</evidence>
<evidence type="ECO:0000256" key="6">
    <source>
        <dbReference type="ARBA" id="ARBA00022984"/>
    </source>
</evidence>
<dbReference type="Pfam" id="PF04101">
    <property type="entry name" value="Glyco_tran_28_C"/>
    <property type="match status" value="1"/>
</dbReference>
<feature type="binding site" evidence="10">
    <location>
        <position position="128"/>
    </location>
    <ligand>
        <name>UDP-N-acetyl-alpha-D-glucosamine</name>
        <dbReference type="ChEBI" id="CHEBI:57705"/>
    </ligand>
</feature>
<keyword evidence="5 10" id="KW-0133">Cell shape</keyword>
<sequence length="361" mass="38701">MNPNNPKTFLLMAGGTGGHIFPALAVAQSLQARGHRVVWLGSVGSMEERLVPQHGITLETIAMKGVRGKGLLRKLELPFMLAKCVQAAKSIIKKHQIDAVIGFGGFVTFPGGLAAKLLRLPIFVHEQNAVAGMANKRLAQWATRVMSAFPSAFPQYPDGLVGNPVRAEIVQLPTPEQRFAQRTGALRIFVIGGSLGAQALNQIVPTALALLPESQRPHITHQSGRGNLEQVQAAYQQANVSAECVEFVHDMTAVYRDADMLICRAGALTIAELTAAGVGALLVPFPQAVDDHQTANARHMVSANAGLLLSQHQLNAENLANILQQLNREQCLQWATQARTLALPNSADDVADLVLRDLGVA</sequence>
<keyword evidence="1 10" id="KW-1003">Cell membrane</keyword>
<feature type="binding site" evidence="10">
    <location>
        <position position="194"/>
    </location>
    <ligand>
        <name>UDP-N-acetyl-alpha-D-glucosamine</name>
        <dbReference type="ChEBI" id="CHEBI:57705"/>
    </ligand>
</feature>
<keyword evidence="4 10" id="KW-0808">Transferase</keyword>
<comment type="pathway">
    <text evidence="10">Cell wall biogenesis; peptidoglycan biosynthesis.</text>
</comment>
<gene>
    <name evidence="10 13" type="primary">murG</name>
    <name evidence="13" type="ORF">NCTC10529_01721</name>
</gene>
<evidence type="ECO:0000256" key="1">
    <source>
        <dbReference type="ARBA" id="ARBA00022475"/>
    </source>
</evidence>
<evidence type="ECO:0000256" key="8">
    <source>
        <dbReference type="ARBA" id="ARBA00023306"/>
    </source>
</evidence>
<dbReference type="InterPro" id="IPR007235">
    <property type="entry name" value="Glyco_trans_28_C"/>
</dbReference>
<reference evidence="13 14" key="1">
    <citation type="submission" date="2018-06" db="EMBL/GenBank/DDBJ databases">
        <authorList>
            <consortium name="Pathogen Informatics"/>
            <person name="Doyle S."/>
        </authorList>
    </citation>
    <scope>NUCLEOTIDE SEQUENCE [LARGE SCALE GENOMIC DNA]</scope>
    <source>
        <strain evidence="13 14">NCTC10529</strain>
    </source>
</reference>
<dbReference type="EC" id="2.4.1.227" evidence="10"/>
<feature type="domain" description="Glycosyl transferase family 28 C-terminal" evidence="12">
    <location>
        <begin position="188"/>
        <end position="336"/>
    </location>
</feature>
<proteinExistence type="inferred from homology"/>
<dbReference type="AlphaFoldDB" id="A0AAX2J531"/>
<feature type="binding site" evidence="10">
    <location>
        <position position="293"/>
    </location>
    <ligand>
        <name>UDP-N-acetyl-alpha-D-glucosamine</name>
        <dbReference type="ChEBI" id="CHEBI:57705"/>
    </ligand>
</feature>